<evidence type="ECO:0000313" key="1">
    <source>
        <dbReference type="EMBL" id="QCT02748.1"/>
    </source>
</evidence>
<name>A0A4P8XK20_9BACL</name>
<proteinExistence type="predicted"/>
<protein>
    <submittedName>
        <fullName evidence="1">Uncharacterized protein</fullName>
    </submittedName>
</protein>
<dbReference type="Proteomes" id="UP000300879">
    <property type="component" value="Chromosome"/>
</dbReference>
<dbReference type="KEGG" id="palo:E6C60_2033"/>
<accession>A0A4P8XK20</accession>
<keyword evidence="2" id="KW-1185">Reference proteome</keyword>
<dbReference type="AlphaFoldDB" id="A0A4P8XK20"/>
<dbReference type="RefSeq" id="WP_138225732.1">
    <property type="nucleotide sequence ID" value="NZ_CP040396.1"/>
</dbReference>
<dbReference type="EMBL" id="CP040396">
    <property type="protein sequence ID" value="QCT02748.1"/>
    <property type="molecule type" value="Genomic_DNA"/>
</dbReference>
<organism evidence="1 2">
    <name type="scientific">Paenibacillus algicola</name>
    <dbReference type="NCBI Taxonomy" id="2565926"/>
    <lineage>
        <taxon>Bacteria</taxon>
        <taxon>Bacillati</taxon>
        <taxon>Bacillota</taxon>
        <taxon>Bacilli</taxon>
        <taxon>Bacillales</taxon>
        <taxon>Paenibacillaceae</taxon>
        <taxon>Paenibacillus</taxon>
    </lineage>
</organism>
<reference evidence="1 2" key="1">
    <citation type="submission" date="2019-05" db="EMBL/GenBank/DDBJ databases">
        <authorList>
            <person name="Chen C."/>
        </authorList>
    </citation>
    <scope>NUCLEOTIDE SEQUENCE [LARGE SCALE GENOMIC DNA]</scope>
    <source>
        <strain evidence="1 2">HB172198</strain>
    </source>
</reference>
<sequence>MMRNLRVLLILITLLFIMGCKGEVEVTKDTHEVNKPVSDNNALSNQVISYKIFDKLFFDSAKTLKIEGFDLKNGTFEEELVIVDKDLSFNTREI</sequence>
<gene>
    <name evidence="1" type="ORF">E6C60_2033</name>
</gene>
<dbReference type="PROSITE" id="PS51257">
    <property type="entry name" value="PROKAR_LIPOPROTEIN"/>
    <property type="match status" value="1"/>
</dbReference>
<evidence type="ECO:0000313" key="2">
    <source>
        <dbReference type="Proteomes" id="UP000300879"/>
    </source>
</evidence>